<comment type="caution">
    <text evidence="1">The sequence shown here is derived from an EMBL/GenBank/DDBJ whole genome shotgun (WGS) entry which is preliminary data.</text>
</comment>
<dbReference type="EMBL" id="NIZV01000053">
    <property type="protein sequence ID" value="RSM14805.1"/>
    <property type="molecule type" value="Genomic_DNA"/>
</dbReference>
<reference evidence="1 2" key="1">
    <citation type="submission" date="2017-06" db="EMBL/GenBank/DDBJ databases">
        <title>Cmopartive genomic analysis of Ambrosia Fusariam Clade fungi.</title>
        <authorList>
            <person name="Stajich J.E."/>
            <person name="Carrillo J."/>
            <person name="Kijimoto T."/>
            <person name="Eskalen A."/>
            <person name="O'Donnell K."/>
            <person name="Kasson M."/>
        </authorList>
    </citation>
    <scope>NUCLEOTIDE SEQUENCE [LARGE SCALE GENOMIC DNA]</scope>
    <source>
        <strain evidence="1 2">NRRL 20438</strain>
    </source>
</reference>
<gene>
    <name evidence="1" type="ORF">CDV31_005239</name>
</gene>
<organism evidence="1 2">
    <name type="scientific">Fusarium ambrosium</name>
    <dbReference type="NCBI Taxonomy" id="131363"/>
    <lineage>
        <taxon>Eukaryota</taxon>
        <taxon>Fungi</taxon>
        <taxon>Dikarya</taxon>
        <taxon>Ascomycota</taxon>
        <taxon>Pezizomycotina</taxon>
        <taxon>Sordariomycetes</taxon>
        <taxon>Hypocreomycetidae</taxon>
        <taxon>Hypocreales</taxon>
        <taxon>Nectriaceae</taxon>
        <taxon>Fusarium</taxon>
        <taxon>Fusarium solani species complex</taxon>
    </lineage>
</organism>
<dbReference type="Proteomes" id="UP000288429">
    <property type="component" value="Unassembled WGS sequence"/>
</dbReference>
<accession>A0A428UKH5</accession>
<sequence length="67" mass="7169">MSPRLVTEIPEDGFLRSDPLEMGRRMMGECPGTSGGQIKASDLVEACIIEQTLTTTVPAALKQACNC</sequence>
<dbReference type="AlphaFoldDB" id="A0A428UKH5"/>
<protein>
    <submittedName>
        <fullName evidence="1">Uncharacterized protein</fullName>
    </submittedName>
</protein>
<proteinExistence type="predicted"/>
<evidence type="ECO:0000313" key="2">
    <source>
        <dbReference type="Proteomes" id="UP000288429"/>
    </source>
</evidence>
<evidence type="ECO:0000313" key="1">
    <source>
        <dbReference type="EMBL" id="RSM14805.1"/>
    </source>
</evidence>
<name>A0A428UKH5_9HYPO</name>
<keyword evidence="2" id="KW-1185">Reference proteome</keyword>